<dbReference type="PROSITE" id="PS50089">
    <property type="entry name" value="ZF_RING_2"/>
    <property type="match status" value="1"/>
</dbReference>
<evidence type="ECO:0000256" key="1">
    <source>
        <dbReference type="ARBA" id="ARBA00000900"/>
    </source>
</evidence>
<comment type="caution">
    <text evidence="13">The sequence shown here is derived from an EMBL/GenBank/DDBJ whole genome shotgun (WGS) entry which is preliminary data.</text>
</comment>
<dbReference type="InterPro" id="IPR044600">
    <property type="entry name" value="ATL1/ATL16-like"/>
</dbReference>
<comment type="catalytic activity">
    <reaction evidence="1">
        <text>S-ubiquitinyl-[E2 ubiquitin-conjugating enzyme]-L-cysteine + [acceptor protein]-L-lysine = [E2 ubiquitin-conjugating enzyme]-L-cysteine + N(6)-ubiquitinyl-[acceptor protein]-L-lysine.</text>
        <dbReference type="EC" id="2.3.2.27"/>
    </reaction>
</comment>
<keyword evidence="14" id="KW-1185">Reference proteome</keyword>
<evidence type="ECO:0000256" key="3">
    <source>
        <dbReference type="ARBA" id="ARBA00012483"/>
    </source>
</evidence>
<evidence type="ECO:0000256" key="9">
    <source>
        <dbReference type="PROSITE-ProRule" id="PRU00175"/>
    </source>
</evidence>
<sequence>MVDFAMNPTSTADVPQQHMAGVARLSLSTTSGFLVAGVIVVFLAFLFLLFCYLRSNRYWGAIPVSGAAHAHFAPTPGLPCSDHGLDAAASLPPPLVLRPGSFKEGLECPVCLSELAVGEAVRLLPMCGHAFHLHCIDTWFCAHSTCPLCRTPAALEASEIDKSRSQLLTSAESISNTAASSHLCARIGDSNSQEGIFRASSSVLPVEVIPEESLPASRLTVTEESAPAPKATLRPLRWLLVRGNRTGGASGSPSGRDVEQGRDLAPTRTTDELMSLD</sequence>
<evidence type="ECO:0000256" key="4">
    <source>
        <dbReference type="ARBA" id="ARBA00022679"/>
    </source>
</evidence>
<keyword evidence="5" id="KW-0479">Metal-binding</keyword>
<dbReference type="GO" id="GO:0061630">
    <property type="term" value="F:ubiquitin protein ligase activity"/>
    <property type="evidence" value="ECO:0007669"/>
    <property type="project" value="UniProtKB-EC"/>
</dbReference>
<dbReference type="Pfam" id="PF13639">
    <property type="entry name" value="zf-RING_2"/>
    <property type="match status" value="1"/>
</dbReference>
<keyword evidence="11" id="KW-1133">Transmembrane helix</keyword>
<dbReference type="OrthoDB" id="8062037at2759"/>
<evidence type="ECO:0000313" key="13">
    <source>
        <dbReference type="EMBL" id="KAG6475220.1"/>
    </source>
</evidence>
<evidence type="ECO:0000256" key="10">
    <source>
        <dbReference type="SAM" id="MobiDB-lite"/>
    </source>
</evidence>
<dbReference type="GO" id="GO:0008270">
    <property type="term" value="F:zinc ion binding"/>
    <property type="evidence" value="ECO:0007669"/>
    <property type="project" value="UniProtKB-KW"/>
</dbReference>
<evidence type="ECO:0000259" key="12">
    <source>
        <dbReference type="PROSITE" id="PS50089"/>
    </source>
</evidence>
<feature type="domain" description="RING-type" evidence="12">
    <location>
        <begin position="108"/>
        <end position="150"/>
    </location>
</feature>
<evidence type="ECO:0000256" key="11">
    <source>
        <dbReference type="SAM" id="Phobius"/>
    </source>
</evidence>
<protein>
    <recommendedName>
        <fullName evidence="3">RING-type E3 ubiquitin transferase</fullName>
        <ecNumber evidence="3">2.3.2.27</ecNumber>
    </recommendedName>
</protein>
<evidence type="ECO:0000256" key="2">
    <source>
        <dbReference type="ARBA" id="ARBA00004906"/>
    </source>
</evidence>
<dbReference type="GO" id="GO:0016567">
    <property type="term" value="P:protein ubiquitination"/>
    <property type="evidence" value="ECO:0007669"/>
    <property type="project" value="InterPro"/>
</dbReference>
<proteinExistence type="predicted"/>
<dbReference type="PANTHER" id="PTHR46913:SF21">
    <property type="entry name" value="RING-TYPE E3 UBIQUITIN TRANSFERASE"/>
    <property type="match status" value="1"/>
</dbReference>
<dbReference type="Proteomes" id="UP000734854">
    <property type="component" value="Unassembled WGS sequence"/>
</dbReference>
<evidence type="ECO:0000256" key="8">
    <source>
        <dbReference type="ARBA" id="ARBA00022833"/>
    </source>
</evidence>
<reference evidence="13 14" key="1">
    <citation type="submission" date="2020-08" db="EMBL/GenBank/DDBJ databases">
        <title>Plant Genome Project.</title>
        <authorList>
            <person name="Zhang R.-G."/>
        </authorList>
    </citation>
    <scope>NUCLEOTIDE SEQUENCE [LARGE SCALE GENOMIC DNA]</scope>
    <source>
        <tissue evidence="13">Rhizome</tissue>
    </source>
</reference>
<evidence type="ECO:0000256" key="6">
    <source>
        <dbReference type="ARBA" id="ARBA00022771"/>
    </source>
</evidence>
<dbReference type="AlphaFoldDB" id="A0A8J5EVY0"/>
<accession>A0A8J5EVY0</accession>
<keyword evidence="6 9" id="KW-0863">Zinc-finger</keyword>
<organism evidence="13 14">
    <name type="scientific">Zingiber officinale</name>
    <name type="common">Ginger</name>
    <name type="synonym">Amomum zingiber</name>
    <dbReference type="NCBI Taxonomy" id="94328"/>
    <lineage>
        <taxon>Eukaryota</taxon>
        <taxon>Viridiplantae</taxon>
        <taxon>Streptophyta</taxon>
        <taxon>Embryophyta</taxon>
        <taxon>Tracheophyta</taxon>
        <taxon>Spermatophyta</taxon>
        <taxon>Magnoliopsida</taxon>
        <taxon>Liliopsida</taxon>
        <taxon>Zingiberales</taxon>
        <taxon>Zingiberaceae</taxon>
        <taxon>Zingiber</taxon>
    </lineage>
</organism>
<dbReference type="InterPro" id="IPR001841">
    <property type="entry name" value="Znf_RING"/>
</dbReference>
<keyword evidence="11" id="KW-0812">Transmembrane</keyword>
<keyword evidence="8" id="KW-0862">Zinc</keyword>
<name>A0A8J5EVY0_ZINOF</name>
<evidence type="ECO:0000256" key="7">
    <source>
        <dbReference type="ARBA" id="ARBA00022786"/>
    </source>
</evidence>
<keyword evidence="11" id="KW-0472">Membrane</keyword>
<dbReference type="EMBL" id="JACMSC010000018">
    <property type="protein sequence ID" value="KAG6475220.1"/>
    <property type="molecule type" value="Genomic_DNA"/>
</dbReference>
<dbReference type="CDD" id="cd16461">
    <property type="entry name" value="RING-H2_EL5-like"/>
    <property type="match status" value="1"/>
</dbReference>
<evidence type="ECO:0000313" key="14">
    <source>
        <dbReference type="Proteomes" id="UP000734854"/>
    </source>
</evidence>
<evidence type="ECO:0000256" key="5">
    <source>
        <dbReference type="ARBA" id="ARBA00022723"/>
    </source>
</evidence>
<dbReference type="EC" id="2.3.2.27" evidence="3"/>
<feature type="transmembrane region" description="Helical" evidence="11">
    <location>
        <begin position="33"/>
        <end position="53"/>
    </location>
</feature>
<keyword evidence="4" id="KW-0808">Transferase</keyword>
<feature type="region of interest" description="Disordered" evidence="10">
    <location>
        <begin position="244"/>
        <end position="277"/>
    </location>
</feature>
<dbReference type="PANTHER" id="PTHR46913">
    <property type="entry name" value="RING-H2 FINGER PROTEIN ATL16"/>
    <property type="match status" value="1"/>
</dbReference>
<comment type="pathway">
    <text evidence="2">Protein modification; protein ubiquitination.</text>
</comment>
<gene>
    <name evidence="13" type="ORF">ZIOFF_064438</name>
</gene>
<keyword evidence="7" id="KW-0833">Ubl conjugation pathway</keyword>
<dbReference type="SMART" id="SM00184">
    <property type="entry name" value="RING"/>
    <property type="match status" value="1"/>
</dbReference>